<name>A0A177M5P5_METMH</name>
<gene>
    <name evidence="3" type="ORF">A1332_10750</name>
    <name evidence="2" type="ORF">A1353_19435</name>
</gene>
<evidence type="ECO:0000313" key="5">
    <source>
        <dbReference type="Proteomes" id="UP000078090"/>
    </source>
</evidence>
<sequence length="131" mass="14790">MSITATAVEPVKRESFLPTYFKEKLCLGETLIYSFMDKLFEEYSGGYWDFFTLSNGGFYMAPTGYEEITCNADNGFCGEMSGDAAGIVATLYTLNVIANKTEQDHFIEMYHLLIDYISFHEESGKIYAAID</sequence>
<evidence type="ECO:0000313" key="3">
    <source>
        <dbReference type="EMBL" id="OAI06731.1"/>
    </source>
</evidence>
<dbReference type="EMBL" id="LUUH01000076">
    <property type="protein sequence ID" value="OAI00613.1"/>
    <property type="molecule type" value="Genomic_DNA"/>
</dbReference>
<proteinExistence type="inferred from homology"/>
<dbReference type="Proteomes" id="UP000078090">
    <property type="component" value="Unassembled WGS sequence"/>
</dbReference>
<dbReference type="InterPro" id="IPR042297">
    <property type="entry name" value="Antirestriction_sf"/>
</dbReference>
<dbReference type="RefSeq" id="WP_020485813.1">
    <property type="nucleotide sequence ID" value="NZ_LUUG01000055.1"/>
</dbReference>
<organism evidence="2 4">
    <name type="scientific">Methylomonas methanica</name>
    <dbReference type="NCBI Taxonomy" id="421"/>
    <lineage>
        <taxon>Bacteria</taxon>
        <taxon>Pseudomonadati</taxon>
        <taxon>Pseudomonadota</taxon>
        <taxon>Gammaproteobacteria</taxon>
        <taxon>Methylococcales</taxon>
        <taxon>Methylococcaceae</taxon>
        <taxon>Methylomonas</taxon>
    </lineage>
</organism>
<evidence type="ECO:0000313" key="4">
    <source>
        <dbReference type="Proteomes" id="UP000077763"/>
    </source>
</evidence>
<accession>A0A177M5P5</accession>
<evidence type="ECO:0008006" key="6">
    <source>
        <dbReference type="Google" id="ProtNLM"/>
    </source>
</evidence>
<dbReference type="OrthoDB" id="1164967at2"/>
<dbReference type="Proteomes" id="UP000077763">
    <property type="component" value="Unassembled WGS sequence"/>
</dbReference>
<reference evidence="2 5" key="1">
    <citation type="submission" date="2016-03" db="EMBL/GenBank/DDBJ databases">
        <authorList>
            <person name="Ploux O."/>
        </authorList>
    </citation>
    <scope>NUCLEOTIDE SEQUENCE [LARGE SCALE GENOMIC DNA]</scope>
    <source>
        <strain evidence="3 5">R-45363</strain>
        <strain evidence="2">R-45371</strain>
    </source>
</reference>
<evidence type="ECO:0000256" key="1">
    <source>
        <dbReference type="ARBA" id="ARBA00008618"/>
    </source>
</evidence>
<dbReference type="Gene3D" id="3.30.70.3580">
    <property type="entry name" value="Antirestriction protein"/>
    <property type="match status" value="1"/>
</dbReference>
<comment type="caution">
    <text evidence="2">The sequence shown here is derived from an EMBL/GenBank/DDBJ whole genome shotgun (WGS) entry which is preliminary data.</text>
</comment>
<protein>
    <recommendedName>
        <fullName evidence="6">Antirestriction protein</fullName>
    </recommendedName>
</protein>
<evidence type="ECO:0000313" key="2">
    <source>
        <dbReference type="EMBL" id="OAI00613.1"/>
    </source>
</evidence>
<dbReference type="EMBL" id="LUUG01000055">
    <property type="protein sequence ID" value="OAI06731.1"/>
    <property type="molecule type" value="Genomic_DNA"/>
</dbReference>
<comment type="similarity">
    <text evidence="1">Belongs to the antirestriction protein family.</text>
</comment>
<dbReference type="InterPro" id="IPR004914">
    <property type="entry name" value="Antirestrict"/>
</dbReference>
<reference evidence="4" key="2">
    <citation type="submission" date="2016-03" db="EMBL/GenBank/DDBJ databases">
        <authorList>
            <person name="Heylen K."/>
            <person name="De Vos P."/>
            <person name="Vekeman B."/>
        </authorList>
    </citation>
    <scope>NUCLEOTIDE SEQUENCE [LARGE SCALE GENOMIC DNA]</scope>
    <source>
        <strain evidence="4">R-45371</strain>
    </source>
</reference>
<dbReference type="Pfam" id="PF03230">
    <property type="entry name" value="Antirestrict"/>
    <property type="match status" value="1"/>
</dbReference>
<dbReference type="AlphaFoldDB" id="A0A177M5P5"/>